<organism evidence="2 3">
    <name type="scientific">Asterophora parasitica</name>
    <dbReference type="NCBI Taxonomy" id="117018"/>
    <lineage>
        <taxon>Eukaryota</taxon>
        <taxon>Fungi</taxon>
        <taxon>Dikarya</taxon>
        <taxon>Basidiomycota</taxon>
        <taxon>Agaricomycotina</taxon>
        <taxon>Agaricomycetes</taxon>
        <taxon>Agaricomycetidae</taxon>
        <taxon>Agaricales</taxon>
        <taxon>Tricholomatineae</taxon>
        <taxon>Lyophyllaceae</taxon>
        <taxon>Asterophora</taxon>
    </lineage>
</organism>
<reference evidence="2" key="1">
    <citation type="submission" date="2020-07" db="EMBL/GenBank/DDBJ databases">
        <authorList>
            <person name="Nieuwenhuis M."/>
            <person name="Van De Peppel L.J.J."/>
        </authorList>
    </citation>
    <scope>NUCLEOTIDE SEQUENCE</scope>
    <source>
        <strain evidence="2">AP01</strain>
        <tissue evidence="2">Mycelium</tissue>
    </source>
</reference>
<dbReference type="OrthoDB" id="3256901at2759"/>
<comment type="caution">
    <text evidence="2">The sequence shown here is derived from an EMBL/GenBank/DDBJ whole genome shotgun (WGS) entry which is preliminary data.</text>
</comment>
<evidence type="ECO:0000256" key="1">
    <source>
        <dbReference type="SAM" id="MobiDB-lite"/>
    </source>
</evidence>
<dbReference type="AlphaFoldDB" id="A0A9P7KBF0"/>
<feature type="compositionally biased region" description="Low complexity" evidence="1">
    <location>
        <begin position="25"/>
        <end position="36"/>
    </location>
</feature>
<keyword evidence="3" id="KW-1185">Reference proteome</keyword>
<dbReference type="Proteomes" id="UP000775547">
    <property type="component" value="Unassembled WGS sequence"/>
</dbReference>
<evidence type="ECO:0000313" key="2">
    <source>
        <dbReference type="EMBL" id="KAG5645671.1"/>
    </source>
</evidence>
<sequence length="495" mass="53969">MASKSLLPQVHSEAATSSRPQEQHSGLSSSSSLSLPKTKLSKESKITVATTTPVLCTDAVEVYSKLLALGAPGITGEDFARLYHGPLAEILVFVGEIVKGRRGVARDRRVIEGLRACNFTSIPRHEKERKEIEDPTRRAHAILGSARRTPDAHRAQLAEREALLAESPHPESQLNALRASLTTRKRTVLLLRVLEEREKVRVEKLRVAERELGKMRDQALLEASESASIQQATNAIASEPLSSSKPSSSSDPKIAQQNLHALHLRLARLLDTQGQREPSALLTSKLRQRLAKVQCGGGIANAGKDRAEQGDVESQLARCSLVAHGRARRTVQFHLRPGPGQNSTASTPMPISIGKAQLDGWVRANRDRKTELQVLSDHAVALGSLCEHFIASLIAERWQDPKEILRAVEGVLQRSSEHAKFTACLAALRVPAVHTTQIVAEDALITSHDAALTLVEDHARAFLGRKVEKAALGEGLLGDMEGLMRDVRTVVESRI</sequence>
<dbReference type="EMBL" id="JABCKV010000034">
    <property type="protein sequence ID" value="KAG5645671.1"/>
    <property type="molecule type" value="Genomic_DNA"/>
</dbReference>
<feature type="compositionally biased region" description="Polar residues" evidence="1">
    <location>
        <begin position="14"/>
        <end position="24"/>
    </location>
</feature>
<protein>
    <submittedName>
        <fullName evidence="2">Uncharacterized protein</fullName>
    </submittedName>
</protein>
<gene>
    <name evidence="2" type="ORF">DXG03_005509</name>
</gene>
<reference evidence="2" key="2">
    <citation type="submission" date="2021-10" db="EMBL/GenBank/DDBJ databases">
        <title>Phylogenomics reveals ancestral predisposition of the termite-cultivated fungus Termitomyces towards a domesticated lifestyle.</title>
        <authorList>
            <person name="Auxier B."/>
            <person name="Grum-Grzhimaylo A."/>
            <person name="Cardenas M.E."/>
            <person name="Lodge J.D."/>
            <person name="Laessoe T."/>
            <person name="Pedersen O."/>
            <person name="Smith M.E."/>
            <person name="Kuyper T.W."/>
            <person name="Franco-Molano E.A."/>
            <person name="Baroni T.J."/>
            <person name="Aanen D.K."/>
        </authorList>
    </citation>
    <scope>NUCLEOTIDE SEQUENCE</scope>
    <source>
        <strain evidence="2">AP01</strain>
        <tissue evidence="2">Mycelium</tissue>
    </source>
</reference>
<accession>A0A9P7KBF0</accession>
<proteinExistence type="predicted"/>
<feature type="region of interest" description="Disordered" evidence="1">
    <location>
        <begin position="1"/>
        <end position="36"/>
    </location>
</feature>
<name>A0A9P7KBF0_9AGAR</name>
<evidence type="ECO:0000313" key="3">
    <source>
        <dbReference type="Proteomes" id="UP000775547"/>
    </source>
</evidence>